<protein>
    <submittedName>
        <fullName evidence="1">mRNA interferase MazF</fullName>
    </submittedName>
</protein>
<proteinExistence type="predicted"/>
<name>A0A239IC99_9BACT</name>
<dbReference type="RefSeq" id="WP_089408164.1">
    <property type="nucleotide sequence ID" value="NZ_FZOU01000003.1"/>
</dbReference>
<dbReference type="OrthoDB" id="129822at2"/>
<evidence type="ECO:0000313" key="2">
    <source>
        <dbReference type="Proteomes" id="UP000198356"/>
    </source>
</evidence>
<evidence type="ECO:0000313" key="1">
    <source>
        <dbReference type="EMBL" id="SNS90693.1"/>
    </source>
</evidence>
<dbReference type="SUPFAM" id="SSF50118">
    <property type="entry name" value="Cell growth inhibitor/plasmid maintenance toxic component"/>
    <property type="match status" value="1"/>
</dbReference>
<dbReference type="EMBL" id="FZOU01000003">
    <property type="protein sequence ID" value="SNS90693.1"/>
    <property type="molecule type" value="Genomic_DNA"/>
</dbReference>
<dbReference type="Proteomes" id="UP000198356">
    <property type="component" value="Unassembled WGS sequence"/>
</dbReference>
<accession>A0A239IC99</accession>
<organism evidence="1 2">
    <name type="scientific">Granulicella rosea</name>
    <dbReference type="NCBI Taxonomy" id="474952"/>
    <lineage>
        <taxon>Bacteria</taxon>
        <taxon>Pseudomonadati</taxon>
        <taxon>Acidobacteriota</taxon>
        <taxon>Terriglobia</taxon>
        <taxon>Terriglobales</taxon>
        <taxon>Acidobacteriaceae</taxon>
        <taxon>Granulicella</taxon>
    </lineage>
</organism>
<gene>
    <name evidence="1" type="ORF">SAMN05421770_10326</name>
</gene>
<reference evidence="1 2" key="1">
    <citation type="submission" date="2017-06" db="EMBL/GenBank/DDBJ databases">
        <authorList>
            <person name="Kim H.J."/>
            <person name="Triplett B.A."/>
        </authorList>
    </citation>
    <scope>NUCLEOTIDE SEQUENCE [LARGE SCALE GENOMIC DNA]</scope>
    <source>
        <strain evidence="1 2">DSM 18704</strain>
    </source>
</reference>
<keyword evidence="2" id="KW-1185">Reference proteome</keyword>
<dbReference type="AlphaFoldDB" id="A0A239IC99"/>
<sequence>MGLFAAGEVVLFPFPFSDLSGNKLRPVLLLVSVSRADWIGCQITSNPYSDPHAVVLTPASFTQGGLQLLSYARPGKLFTANESIFVRSLGKLADGMLKDVRDSVVSLIQPANP</sequence>